<keyword evidence="7" id="KW-1185">Reference proteome</keyword>
<dbReference type="InterPro" id="IPR029058">
    <property type="entry name" value="AB_hydrolase_fold"/>
</dbReference>
<dbReference type="SUPFAM" id="SSF53474">
    <property type="entry name" value="alpha/beta-Hydrolases"/>
    <property type="match status" value="1"/>
</dbReference>
<comment type="similarity">
    <text evidence="1">Belongs to the peptidase S33 family.</text>
</comment>
<dbReference type="PANTHER" id="PTHR21661">
    <property type="entry name" value="EPOXIDE HYDROLASE 1-RELATED"/>
    <property type="match status" value="1"/>
</dbReference>
<feature type="active site" description="Proton donor" evidence="4">
    <location>
        <position position="315"/>
    </location>
</feature>
<keyword evidence="2" id="KW-0058">Aromatic hydrocarbons catabolism</keyword>
<sequence length="386" mass="42685">MTRNEEIRPFRIDIDQAQLDDLADRLGKARLPHELPGDGWDTGVPAGWLRGLVDYWRDSYDWRAAERELNSFPQFTTEIEGQNIHFLHVRSAEPGALPLLLTHGWPGSVVEFLDIIGPLTDPVAHGGQAADAFHVVIPSLPGFGFSGPVSEGGWDTARIGRVWAELMRRLGYQRYGVQGGDIGGAVSPAVGRADRERVVGVHTNGGPGPMPPFPLSEEERTSLSAVDQDRVARIEAFMREEFGYISIQSTRPQTIAYGLVDSPVGQLAWIMDKFREWTHPRTTLPEEIIGIDRLLTNVMIYWLTGTAGSAAYVGYAQGGAWGATLDNSGVPTAALVFAHDVAIRRYAEQENTITRWTDVDRGGHFAALEEPELLVSDVREFFRSLR</sequence>
<dbReference type="RefSeq" id="WP_130479061.1">
    <property type="nucleotide sequence ID" value="NZ_SFCC01000019.1"/>
</dbReference>
<dbReference type="AlphaFoldDB" id="A0A4V2EL24"/>
<dbReference type="PRINTS" id="PR00412">
    <property type="entry name" value="EPOXHYDRLASE"/>
</dbReference>
<dbReference type="GO" id="GO:0097176">
    <property type="term" value="P:epoxide metabolic process"/>
    <property type="evidence" value="ECO:0007669"/>
    <property type="project" value="TreeGrafter"/>
</dbReference>
<protein>
    <submittedName>
        <fullName evidence="6">Epoxide hydrolase</fullName>
    </submittedName>
</protein>
<evidence type="ECO:0000256" key="3">
    <source>
        <dbReference type="ARBA" id="ARBA00022801"/>
    </source>
</evidence>
<dbReference type="Gene3D" id="3.40.50.1820">
    <property type="entry name" value="alpha/beta hydrolase"/>
    <property type="match status" value="1"/>
</dbReference>
<feature type="domain" description="Epoxide hydrolase N-terminal" evidence="5">
    <location>
        <begin position="7"/>
        <end position="112"/>
    </location>
</feature>
<dbReference type="GO" id="GO:0004301">
    <property type="term" value="F:epoxide hydrolase activity"/>
    <property type="evidence" value="ECO:0007669"/>
    <property type="project" value="TreeGrafter"/>
</dbReference>
<dbReference type="PANTHER" id="PTHR21661:SF35">
    <property type="entry name" value="EPOXIDE HYDROLASE"/>
    <property type="match status" value="1"/>
</dbReference>
<gene>
    <name evidence="6" type="ORF">EWH70_30700</name>
</gene>
<dbReference type="InterPro" id="IPR010497">
    <property type="entry name" value="Epoxide_hydro_N"/>
</dbReference>
<accession>A0A4V2EL24</accession>
<evidence type="ECO:0000256" key="2">
    <source>
        <dbReference type="ARBA" id="ARBA00022797"/>
    </source>
</evidence>
<dbReference type="Pfam" id="PF06441">
    <property type="entry name" value="EHN"/>
    <property type="match status" value="1"/>
</dbReference>
<keyword evidence="3 6" id="KW-0378">Hydrolase</keyword>
<comment type="caution">
    <text evidence="6">The sequence shown here is derived from an EMBL/GenBank/DDBJ whole genome shotgun (WGS) entry which is preliminary data.</text>
</comment>
<evidence type="ECO:0000256" key="4">
    <source>
        <dbReference type="PIRSR" id="PIRSR001112-1"/>
    </source>
</evidence>
<dbReference type="InterPro" id="IPR016292">
    <property type="entry name" value="Epoxide_hydrolase"/>
</dbReference>
<evidence type="ECO:0000256" key="1">
    <source>
        <dbReference type="ARBA" id="ARBA00010088"/>
    </source>
</evidence>
<dbReference type="PIRSF" id="PIRSF001112">
    <property type="entry name" value="Epoxide_hydrolase"/>
    <property type="match status" value="1"/>
</dbReference>
<feature type="active site" description="Proton acceptor" evidence="4">
    <location>
        <position position="364"/>
    </location>
</feature>
<dbReference type="EMBL" id="SFCC01000019">
    <property type="protein sequence ID" value="RZQ60075.1"/>
    <property type="molecule type" value="Genomic_DNA"/>
</dbReference>
<reference evidence="6 7" key="1">
    <citation type="submission" date="2019-02" db="EMBL/GenBank/DDBJ databases">
        <title>Draft genome sequence of Amycolatopsis sp. 8-3EHSu isolated from roots of Suaeda maritima.</title>
        <authorList>
            <person name="Duangmal K."/>
            <person name="Chantavorakit T."/>
        </authorList>
    </citation>
    <scope>NUCLEOTIDE SEQUENCE [LARGE SCALE GENOMIC DNA]</scope>
    <source>
        <strain evidence="6 7">8-3EHSu</strain>
    </source>
</reference>
<evidence type="ECO:0000313" key="6">
    <source>
        <dbReference type="EMBL" id="RZQ60075.1"/>
    </source>
</evidence>
<evidence type="ECO:0000313" key="7">
    <source>
        <dbReference type="Proteomes" id="UP000292003"/>
    </source>
</evidence>
<feature type="active site" description="Nucleophile" evidence="4">
    <location>
        <position position="181"/>
    </location>
</feature>
<dbReference type="OrthoDB" id="4654311at2"/>
<dbReference type="InterPro" id="IPR000639">
    <property type="entry name" value="Epox_hydrolase-like"/>
</dbReference>
<organism evidence="6 7">
    <name type="scientific">Amycolatopsis suaedae</name>
    <dbReference type="NCBI Taxonomy" id="2510978"/>
    <lineage>
        <taxon>Bacteria</taxon>
        <taxon>Bacillati</taxon>
        <taxon>Actinomycetota</taxon>
        <taxon>Actinomycetes</taxon>
        <taxon>Pseudonocardiales</taxon>
        <taxon>Pseudonocardiaceae</taxon>
        <taxon>Amycolatopsis</taxon>
    </lineage>
</organism>
<proteinExistence type="inferred from homology"/>
<dbReference type="Proteomes" id="UP000292003">
    <property type="component" value="Unassembled WGS sequence"/>
</dbReference>
<evidence type="ECO:0000259" key="5">
    <source>
        <dbReference type="Pfam" id="PF06441"/>
    </source>
</evidence>
<name>A0A4V2EL24_9PSEU</name>